<protein>
    <submittedName>
        <fullName evidence="2">Uncharacterized protein</fullName>
    </submittedName>
</protein>
<organism evidence="2 3">
    <name type="scientific">Phyllosticta capitalensis</name>
    <dbReference type="NCBI Taxonomy" id="121624"/>
    <lineage>
        <taxon>Eukaryota</taxon>
        <taxon>Fungi</taxon>
        <taxon>Dikarya</taxon>
        <taxon>Ascomycota</taxon>
        <taxon>Pezizomycotina</taxon>
        <taxon>Dothideomycetes</taxon>
        <taxon>Dothideomycetes incertae sedis</taxon>
        <taxon>Botryosphaeriales</taxon>
        <taxon>Phyllostictaceae</taxon>
        <taxon>Phyllosticta</taxon>
    </lineage>
</organism>
<dbReference type="Proteomes" id="UP001492380">
    <property type="component" value="Unassembled WGS sequence"/>
</dbReference>
<gene>
    <name evidence="2" type="ORF">HDK90DRAFT_264290</name>
</gene>
<dbReference type="EMBL" id="JBBWRZ010000006">
    <property type="protein sequence ID" value="KAK8233366.1"/>
    <property type="molecule type" value="Genomic_DNA"/>
</dbReference>
<evidence type="ECO:0000256" key="1">
    <source>
        <dbReference type="SAM" id="MobiDB-lite"/>
    </source>
</evidence>
<sequence length="480" mass="54023">MTLEPPHMTCNRSHVQKTHLKKPYKMFNIKSSTPHVTTSPSTTPSLFKPLGRASPPSSETPTVEEPLPRPAECAVHLELLEAFQTTKSRVQKSHIVAHALNLRQPYSFGVVTKRKRSARAQAAWNTYLTLAVLRFGKWWDALPKILDTSPDGAVPQITKKTLPPLDVLMVFHTYLLMPRKYKALCGRDDAHEALLQVEFPWKAVHRAIDANTNTYALTPEAQDAFQQKTGLEADLLASLQRDKIHDPLTRTFLEKLAHSHLADASSSSSSSAAATSSPQPFSLASLGVQPYEYTPLLQAYEAHHGSLSLLLPAISRQEAFWDKMGCQNWVHSPAAARTLSLAVRRYHRFLLLFARHPPDTVLVPTLHIDIAWHTALCSPARYDAATRAFAGRFINHDDSIEAAVLGDGWRDTQELYRLEFGEDYDHCLCWWCEVWWEEKERAAAADEGNVGDDDKISERAAARLERAMQAEKARMKNVRR</sequence>
<keyword evidence="3" id="KW-1185">Reference proteome</keyword>
<comment type="caution">
    <text evidence="2">The sequence shown here is derived from an EMBL/GenBank/DDBJ whole genome shotgun (WGS) entry which is preliminary data.</text>
</comment>
<feature type="compositionally biased region" description="Low complexity" evidence="1">
    <location>
        <begin position="31"/>
        <end position="45"/>
    </location>
</feature>
<reference evidence="2 3" key="1">
    <citation type="submission" date="2024-04" db="EMBL/GenBank/DDBJ databases">
        <title>Phyllosticta paracitricarpa is synonymous to the EU quarantine fungus P. citricarpa based on phylogenomic analyses.</title>
        <authorList>
            <consortium name="Lawrence Berkeley National Laboratory"/>
            <person name="Van Ingen-Buijs V.A."/>
            <person name="Van Westerhoven A.C."/>
            <person name="Haridas S."/>
            <person name="Skiadas P."/>
            <person name="Martin F."/>
            <person name="Groenewald J.Z."/>
            <person name="Crous P.W."/>
            <person name="Seidl M.F."/>
        </authorList>
    </citation>
    <scope>NUCLEOTIDE SEQUENCE [LARGE SCALE GENOMIC DNA]</scope>
    <source>
        <strain evidence="2 3">CBS 123374</strain>
    </source>
</reference>
<dbReference type="InterPro" id="IPR009836">
    <property type="entry name" value="GRDP-like"/>
</dbReference>
<dbReference type="Pfam" id="PF07173">
    <property type="entry name" value="GRDP-like"/>
    <property type="match status" value="1"/>
</dbReference>
<feature type="compositionally biased region" description="Low complexity" evidence="1">
    <location>
        <begin position="54"/>
        <end position="65"/>
    </location>
</feature>
<accession>A0ABR1YLJ5</accession>
<feature type="region of interest" description="Disordered" evidence="1">
    <location>
        <begin position="31"/>
        <end position="68"/>
    </location>
</feature>
<proteinExistence type="predicted"/>
<evidence type="ECO:0000313" key="3">
    <source>
        <dbReference type="Proteomes" id="UP001492380"/>
    </source>
</evidence>
<dbReference type="PANTHER" id="PTHR34365:SF7">
    <property type="entry name" value="GLYCINE-RICH DOMAIN-CONTAINING PROTEIN 1"/>
    <property type="match status" value="1"/>
</dbReference>
<dbReference type="PANTHER" id="PTHR34365">
    <property type="entry name" value="ENOLASE (DUF1399)"/>
    <property type="match status" value="1"/>
</dbReference>
<name>A0ABR1YLJ5_9PEZI</name>
<evidence type="ECO:0000313" key="2">
    <source>
        <dbReference type="EMBL" id="KAK8233366.1"/>
    </source>
</evidence>